<reference evidence="1" key="1">
    <citation type="submission" date="2019-11" db="EMBL/GenBank/DDBJ databases">
        <authorList>
            <consortium name="PulseNet: The National Subtyping Network for Foodborne Disease Surveillance"/>
            <person name="Tarr C.L."/>
            <person name="Trees E."/>
            <person name="Katz L.S."/>
            <person name="Carleton-Romer H.A."/>
            <person name="Stroika S."/>
            <person name="Kucerova Z."/>
            <person name="Roache K.F."/>
            <person name="Sabol A.L."/>
            <person name="Besser J."/>
            <person name="Gerner-Smidt P."/>
        </authorList>
    </citation>
    <scope>NUCLEOTIDE SEQUENCE</scope>
    <source>
        <strain evidence="1">PNUSAV001129</strain>
    </source>
</reference>
<dbReference type="PANTHER" id="PTHR14136:SF17">
    <property type="entry name" value="BTB_POZ DOMAIN-CONTAINING PROTEIN KCTD9"/>
    <property type="match status" value="1"/>
</dbReference>
<proteinExistence type="predicted"/>
<dbReference type="EMBL" id="AAXMUW010000080">
    <property type="protein sequence ID" value="EGQ9137884.1"/>
    <property type="molecule type" value="Genomic_DNA"/>
</dbReference>
<dbReference type="Gene3D" id="2.160.20.80">
    <property type="entry name" value="E3 ubiquitin-protein ligase SopA"/>
    <property type="match status" value="1"/>
</dbReference>
<dbReference type="InterPro" id="IPR001646">
    <property type="entry name" value="5peptide_repeat"/>
</dbReference>
<accession>A0AA36UUL7</accession>
<gene>
    <name evidence="1" type="ORF">GHY86_22450</name>
</gene>
<dbReference type="Proteomes" id="UP000714625">
    <property type="component" value="Unassembled WGS sequence"/>
</dbReference>
<evidence type="ECO:0000313" key="2">
    <source>
        <dbReference type="Proteomes" id="UP000714625"/>
    </source>
</evidence>
<organism evidence="1 2">
    <name type="scientific">Vibrio alginolyticus</name>
    <dbReference type="NCBI Taxonomy" id="663"/>
    <lineage>
        <taxon>Bacteria</taxon>
        <taxon>Pseudomonadati</taxon>
        <taxon>Pseudomonadota</taxon>
        <taxon>Gammaproteobacteria</taxon>
        <taxon>Vibrionales</taxon>
        <taxon>Vibrionaceae</taxon>
        <taxon>Vibrio</taxon>
    </lineage>
</organism>
<name>A0AA36UUL7_VIBAL</name>
<sequence>MASEQVLEILKSGAENWNKWRLTEEGRRVDLSDVDFVRACPSDGGFYDLPEFQGFDFSHMNLNRVSMRNSTFIECDFTDSHFHFSDLVDSYCLKCNFSGAGLNVSKIGSANFIECNFTGADLSYCSAEETNFTGSYLVNTNLSNMSLVKTNFSNARIENSCAYGISAWDLVLNDCKQSNIAISETSNSITVPTIELAQFISLLIKSKNLRQVIETITSKVVLILGRFTPERKAVLDEIKSQLDEHGYLAVLFDFEVPSSRDITETVITLAALSKFIVADLSDPRSIPQELTSIVPHLPSVPVQPILELDDQEYGMFEHFKNYPWVLPIKTYVSSDLSSLVEQVVLSCEEHLES</sequence>
<dbReference type="RefSeq" id="WP_258666934.1">
    <property type="nucleotide sequence ID" value="NZ_JAMPZW010000091.1"/>
</dbReference>
<dbReference type="PANTHER" id="PTHR14136">
    <property type="entry name" value="BTB_POZ DOMAIN-CONTAINING PROTEIN KCTD9"/>
    <property type="match status" value="1"/>
</dbReference>
<dbReference type="SUPFAM" id="SSF141571">
    <property type="entry name" value="Pentapeptide repeat-like"/>
    <property type="match status" value="1"/>
</dbReference>
<dbReference type="InterPro" id="IPR051082">
    <property type="entry name" value="Pentapeptide-BTB/POZ_domain"/>
</dbReference>
<comment type="caution">
    <text evidence="1">The sequence shown here is derived from an EMBL/GenBank/DDBJ whole genome shotgun (WGS) entry which is preliminary data.</text>
</comment>
<evidence type="ECO:0000313" key="1">
    <source>
        <dbReference type="EMBL" id="EGQ9137884.1"/>
    </source>
</evidence>
<dbReference type="Pfam" id="PF00805">
    <property type="entry name" value="Pentapeptide"/>
    <property type="match status" value="2"/>
</dbReference>
<dbReference type="AlphaFoldDB" id="A0AA36UUL7"/>
<protein>
    <submittedName>
        <fullName evidence="1">Pentapeptide repeat-containing protein</fullName>
    </submittedName>
</protein>